<evidence type="ECO:0000313" key="2">
    <source>
        <dbReference type="Proteomes" id="UP001165679"/>
    </source>
</evidence>
<gene>
    <name evidence="1" type="ORF">OL599_22605</name>
</gene>
<sequence length="169" mass="17576">MFSLHIPTEPYWLTLQMGVRVQVRPLGSAVISAATAYANRKMLDIVREHADRLAAGMPADDLPDVVDDDVRRGLVDELTAAGLARHGILDWEGVGAADGSDRPAPCTKDNAALFGRSALGLDFLVKYQRLQAEVAAEGNGSAPMPNGASGVGANTAAAAGLTAPNARDA</sequence>
<name>A0AA42CG60_9PROT</name>
<proteinExistence type="predicted"/>
<dbReference type="Proteomes" id="UP001165679">
    <property type="component" value="Unassembled WGS sequence"/>
</dbReference>
<dbReference type="RefSeq" id="WP_264716309.1">
    <property type="nucleotide sequence ID" value="NZ_JAPDNT010000036.1"/>
</dbReference>
<reference evidence="1" key="1">
    <citation type="submission" date="2022-09" db="EMBL/GenBank/DDBJ databases">
        <title>Rhodovastum sp. nov. RN2-1 isolated from soil in Seongnam, South Korea.</title>
        <authorList>
            <person name="Le N.T."/>
        </authorList>
    </citation>
    <scope>NUCLEOTIDE SEQUENCE</scope>
    <source>
        <strain evidence="1">RN2-1</strain>
    </source>
</reference>
<evidence type="ECO:0000313" key="1">
    <source>
        <dbReference type="EMBL" id="MCW3477364.1"/>
    </source>
</evidence>
<comment type="caution">
    <text evidence="1">The sequence shown here is derived from an EMBL/GenBank/DDBJ whole genome shotgun (WGS) entry which is preliminary data.</text>
</comment>
<protein>
    <submittedName>
        <fullName evidence="1">Uncharacterized protein</fullName>
    </submittedName>
</protein>
<keyword evidence="2" id="KW-1185">Reference proteome</keyword>
<dbReference type="AlphaFoldDB" id="A0AA42CG60"/>
<reference evidence="1" key="2">
    <citation type="submission" date="2022-10" db="EMBL/GenBank/DDBJ databases">
        <authorList>
            <person name="Trinh H.N."/>
        </authorList>
    </citation>
    <scope>NUCLEOTIDE SEQUENCE</scope>
    <source>
        <strain evidence="1">RN2-1</strain>
    </source>
</reference>
<accession>A0AA42CG60</accession>
<organism evidence="1 2">
    <name type="scientific">Limobrevibacterium gyesilva</name>
    <dbReference type="NCBI Taxonomy" id="2991712"/>
    <lineage>
        <taxon>Bacteria</taxon>
        <taxon>Pseudomonadati</taxon>
        <taxon>Pseudomonadota</taxon>
        <taxon>Alphaproteobacteria</taxon>
        <taxon>Acetobacterales</taxon>
        <taxon>Acetobacteraceae</taxon>
        <taxon>Limobrevibacterium</taxon>
    </lineage>
</organism>
<dbReference type="EMBL" id="JAPDNT010000036">
    <property type="protein sequence ID" value="MCW3477364.1"/>
    <property type="molecule type" value="Genomic_DNA"/>
</dbReference>